<organism evidence="1 2">
    <name type="scientific">Eumeta variegata</name>
    <name type="common">Bagworm moth</name>
    <name type="synonym">Eumeta japonica</name>
    <dbReference type="NCBI Taxonomy" id="151549"/>
    <lineage>
        <taxon>Eukaryota</taxon>
        <taxon>Metazoa</taxon>
        <taxon>Ecdysozoa</taxon>
        <taxon>Arthropoda</taxon>
        <taxon>Hexapoda</taxon>
        <taxon>Insecta</taxon>
        <taxon>Pterygota</taxon>
        <taxon>Neoptera</taxon>
        <taxon>Endopterygota</taxon>
        <taxon>Lepidoptera</taxon>
        <taxon>Glossata</taxon>
        <taxon>Ditrysia</taxon>
        <taxon>Tineoidea</taxon>
        <taxon>Psychidae</taxon>
        <taxon>Oiketicinae</taxon>
        <taxon>Eumeta</taxon>
    </lineage>
</organism>
<name>A0A4C1WW21_EUMVA</name>
<dbReference type="AlphaFoldDB" id="A0A4C1WW21"/>
<evidence type="ECO:0000313" key="1">
    <source>
        <dbReference type="EMBL" id="GBP54265.1"/>
    </source>
</evidence>
<comment type="caution">
    <text evidence="1">The sequence shown here is derived from an EMBL/GenBank/DDBJ whole genome shotgun (WGS) entry which is preliminary data.</text>
</comment>
<accession>A0A4C1WW21</accession>
<dbReference type="EMBL" id="BGZK01000642">
    <property type="protein sequence ID" value="GBP54265.1"/>
    <property type="molecule type" value="Genomic_DNA"/>
</dbReference>
<keyword evidence="2" id="KW-1185">Reference proteome</keyword>
<gene>
    <name evidence="1" type="ORF">EVAR_36481_1</name>
</gene>
<evidence type="ECO:0000313" key="2">
    <source>
        <dbReference type="Proteomes" id="UP000299102"/>
    </source>
</evidence>
<sequence>MQCLSEWSEQLNLCQVFVHRRVACPQPGAVDRRIDFYTILDAIGEIRIRMLDVVRRSVGVTLGGSTTWSRLRSRAIIGYRWPRTLREPRWEAHIQQWMSSG</sequence>
<reference evidence="1 2" key="1">
    <citation type="journal article" date="2019" name="Commun. Biol.">
        <title>The bagworm genome reveals a unique fibroin gene that provides high tensile strength.</title>
        <authorList>
            <person name="Kono N."/>
            <person name="Nakamura H."/>
            <person name="Ohtoshi R."/>
            <person name="Tomita M."/>
            <person name="Numata K."/>
            <person name="Arakawa K."/>
        </authorList>
    </citation>
    <scope>NUCLEOTIDE SEQUENCE [LARGE SCALE GENOMIC DNA]</scope>
</reference>
<protein>
    <submittedName>
        <fullName evidence="1">Uncharacterized protein</fullName>
    </submittedName>
</protein>
<proteinExistence type="predicted"/>
<dbReference type="Proteomes" id="UP000299102">
    <property type="component" value="Unassembled WGS sequence"/>
</dbReference>